<feature type="compositionally biased region" description="Pro residues" evidence="9">
    <location>
        <begin position="446"/>
        <end position="470"/>
    </location>
</feature>
<dbReference type="Gene3D" id="1.10.510.10">
    <property type="entry name" value="Transferase(Phosphotransferase) domain 1"/>
    <property type="match status" value="1"/>
</dbReference>
<dbReference type="Gene3D" id="2.60.40.1240">
    <property type="match status" value="1"/>
</dbReference>
<evidence type="ECO:0000256" key="5">
    <source>
        <dbReference type="ARBA" id="ARBA00022741"/>
    </source>
</evidence>
<sequence>MMPSTLICNNCGAANQAQAVYCRSCGQSLQAAKPTLYHSTTGKLLANVTLKQRYRILAPLGKGGMGAVYRAEDTQLGNRQVALKEMSQSGLSPQEQKEAADAFRQEALMLARLQHPNLPNIFDHFEENGHWYLVMSFIEGETLEDYFEDCFSYAPGGRLPLDEVLHIGMQLCTVLEYLHNQQPAIIFRDLKPANIMRTSDGHIYLIDFGIARHFKPGQAKDTAYYGSMGYAPPEQYGKAQTTPRSDIYSLGVTLYQLASGHDPSSSPFRFPSLPSLVPTAPAGLTTLLTQMLELDEDKRPASMLLVKQELQALAAPAAPNQKPSTPAPSSASVAPTQLAKSNPGPSIVTPTQLATPRVPAASAQSVAKSVADASHQPFHTNRQRSSNNKTIIATLSIIAAILLAFSLLATHPWTTTAASTNTPQSITDPTPASTDTLTTASTDTPIPAPTDTPIPAPTDTPIPAPTDTPIPAPTDTPTPAPVPSAVWNVILNSATESLRYGNYYVTNPNATHFIVVNMSFANYSSQPQIVNSNLLYLRDSAGRHYYEDQASNPWQYYQVPPGQSIPTSTAYVVPDSMCNYTLTFLDPSGRTATWTIQSSATFCTAG</sequence>
<dbReference type="InterPro" id="IPR011009">
    <property type="entry name" value="Kinase-like_dom_sf"/>
</dbReference>
<feature type="compositionally biased region" description="Low complexity" evidence="9">
    <location>
        <begin position="358"/>
        <end position="374"/>
    </location>
</feature>
<dbReference type="SMART" id="SM00220">
    <property type="entry name" value="S_TKc"/>
    <property type="match status" value="1"/>
</dbReference>
<feature type="compositionally biased region" description="Low complexity" evidence="9">
    <location>
        <begin position="427"/>
        <end position="445"/>
    </location>
</feature>
<evidence type="ECO:0000256" key="1">
    <source>
        <dbReference type="ARBA" id="ARBA00010886"/>
    </source>
</evidence>
<dbReference type="SUPFAM" id="SSF56112">
    <property type="entry name" value="Protein kinase-like (PK-like)"/>
    <property type="match status" value="1"/>
</dbReference>
<dbReference type="Gene3D" id="3.30.200.20">
    <property type="entry name" value="Phosphorylase Kinase, domain 1"/>
    <property type="match status" value="1"/>
</dbReference>
<dbReference type="PANTHER" id="PTHR43671:SF13">
    <property type="entry name" value="SERINE_THREONINE-PROTEIN KINASE NEK2"/>
    <property type="match status" value="1"/>
</dbReference>
<feature type="region of interest" description="Disordered" evidence="9">
    <location>
        <begin position="416"/>
        <end position="470"/>
    </location>
</feature>
<protein>
    <recommendedName>
        <fullName evidence="2">non-specific serine/threonine protein kinase</fullName>
        <ecNumber evidence="2">2.7.11.1</ecNumber>
    </recommendedName>
</protein>
<keyword evidence="6" id="KW-0418">Kinase</keyword>
<keyword evidence="7 8" id="KW-0067">ATP-binding</keyword>
<evidence type="ECO:0000256" key="7">
    <source>
        <dbReference type="ARBA" id="ARBA00022840"/>
    </source>
</evidence>
<reference evidence="11 12" key="1">
    <citation type="journal article" date="2021" name="Int. J. Syst. Evol. Microbiol.">
        <title>Reticulibacter mediterranei gen. nov., sp. nov., within the new family Reticulibacteraceae fam. nov., and Ktedonospora formicarum gen. nov., sp. nov., Ktedonobacter robiniae sp. nov., Dictyobacter formicarum sp. nov. and Dictyobacter arantiisoli sp. nov., belonging to the class Ktedonobacteria.</title>
        <authorList>
            <person name="Yabe S."/>
            <person name="Zheng Y."/>
            <person name="Wang C.M."/>
            <person name="Sakai Y."/>
            <person name="Abe K."/>
            <person name="Yokota A."/>
            <person name="Donadio S."/>
            <person name="Cavaletti L."/>
            <person name="Monciardini P."/>
        </authorList>
    </citation>
    <scope>NUCLEOTIDE SEQUENCE [LARGE SCALE GENOMIC DNA]</scope>
    <source>
        <strain evidence="11 12">SOSP1-9</strain>
    </source>
</reference>
<evidence type="ECO:0000256" key="9">
    <source>
        <dbReference type="SAM" id="MobiDB-lite"/>
    </source>
</evidence>
<dbReference type="PROSITE" id="PS50011">
    <property type="entry name" value="PROTEIN_KINASE_DOM"/>
    <property type="match status" value="1"/>
</dbReference>
<feature type="compositionally biased region" description="Polar residues" evidence="9">
    <location>
        <begin position="416"/>
        <end position="426"/>
    </location>
</feature>
<feature type="region of interest" description="Disordered" evidence="9">
    <location>
        <begin position="315"/>
        <end position="385"/>
    </location>
</feature>
<feature type="compositionally biased region" description="Polar residues" evidence="9">
    <location>
        <begin position="338"/>
        <end position="354"/>
    </location>
</feature>
<dbReference type="EMBL" id="BNJJ01000018">
    <property type="protein sequence ID" value="GHO87685.1"/>
    <property type="molecule type" value="Genomic_DNA"/>
</dbReference>
<feature type="compositionally biased region" description="Low complexity" evidence="9">
    <location>
        <begin position="315"/>
        <end position="336"/>
    </location>
</feature>
<evidence type="ECO:0000256" key="4">
    <source>
        <dbReference type="ARBA" id="ARBA00022729"/>
    </source>
</evidence>
<evidence type="ECO:0000256" key="8">
    <source>
        <dbReference type="PROSITE-ProRule" id="PRU10141"/>
    </source>
</evidence>
<dbReference type="PROSITE" id="PS00107">
    <property type="entry name" value="PROTEIN_KINASE_ATP"/>
    <property type="match status" value="1"/>
</dbReference>
<keyword evidence="3" id="KW-0808">Transferase</keyword>
<evidence type="ECO:0000256" key="6">
    <source>
        <dbReference type="ARBA" id="ARBA00022777"/>
    </source>
</evidence>
<dbReference type="InterPro" id="IPR050660">
    <property type="entry name" value="NEK_Ser/Thr_kinase"/>
</dbReference>
<evidence type="ECO:0000256" key="2">
    <source>
        <dbReference type="ARBA" id="ARBA00012513"/>
    </source>
</evidence>
<keyword evidence="4" id="KW-0732">Signal</keyword>
<gene>
    <name evidence="11" type="ORF">KSZ_56910</name>
</gene>
<evidence type="ECO:0000259" key="10">
    <source>
        <dbReference type="PROSITE" id="PS50011"/>
    </source>
</evidence>
<dbReference type="InterPro" id="IPR017441">
    <property type="entry name" value="Protein_kinase_ATP_BS"/>
</dbReference>
<proteinExistence type="inferred from homology"/>
<evidence type="ECO:0000313" key="12">
    <source>
        <dbReference type="Proteomes" id="UP000635565"/>
    </source>
</evidence>
<dbReference type="Proteomes" id="UP000635565">
    <property type="component" value="Unassembled WGS sequence"/>
</dbReference>
<dbReference type="Pfam" id="PF00069">
    <property type="entry name" value="Pkinase"/>
    <property type="match status" value="1"/>
</dbReference>
<comment type="caution">
    <text evidence="11">The sequence shown here is derived from an EMBL/GenBank/DDBJ whole genome shotgun (WGS) entry which is preliminary data.</text>
</comment>
<evidence type="ECO:0000256" key="3">
    <source>
        <dbReference type="ARBA" id="ARBA00022679"/>
    </source>
</evidence>
<comment type="similarity">
    <text evidence="1">Belongs to the protein kinase superfamily. NEK Ser/Thr protein kinase family. NIMA subfamily.</text>
</comment>
<dbReference type="EC" id="2.7.11.1" evidence="2"/>
<evidence type="ECO:0000313" key="11">
    <source>
        <dbReference type="EMBL" id="GHO87685.1"/>
    </source>
</evidence>
<dbReference type="InterPro" id="IPR000719">
    <property type="entry name" value="Prot_kinase_dom"/>
</dbReference>
<name>A0ABQ3VNP3_9CHLR</name>
<dbReference type="CDD" id="cd14014">
    <property type="entry name" value="STKc_PknB_like"/>
    <property type="match status" value="1"/>
</dbReference>
<feature type="binding site" evidence="8">
    <location>
        <position position="84"/>
    </location>
    <ligand>
        <name>ATP</name>
        <dbReference type="ChEBI" id="CHEBI:30616"/>
    </ligand>
</feature>
<dbReference type="PANTHER" id="PTHR43671">
    <property type="entry name" value="SERINE/THREONINE-PROTEIN KINASE NEK"/>
    <property type="match status" value="1"/>
</dbReference>
<dbReference type="RefSeq" id="WP_201365215.1">
    <property type="nucleotide sequence ID" value="NZ_BNJJ01000018.1"/>
</dbReference>
<dbReference type="InterPro" id="IPR029050">
    <property type="entry name" value="Immunoprotect_excell_Ig-like"/>
</dbReference>
<keyword evidence="5 8" id="KW-0547">Nucleotide-binding</keyword>
<organism evidence="11 12">
    <name type="scientific">Dictyobacter formicarum</name>
    <dbReference type="NCBI Taxonomy" id="2778368"/>
    <lineage>
        <taxon>Bacteria</taxon>
        <taxon>Bacillati</taxon>
        <taxon>Chloroflexota</taxon>
        <taxon>Ktedonobacteria</taxon>
        <taxon>Ktedonobacterales</taxon>
        <taxon>Dictyobacteraceae</taxon>
        <taxon>Dictyobacter</taxon>
    </lineage>
</organism>
<feature type="domain" description="Protein kinase" evidence="10">
    <location>
        <begin position="54"/>
        <end position="313"/>
    </location>
</feature>
<accession>A0ABQ3VNP3</accession>
<keyword evidence="12" id="KW-1185">Reference proteome</keyword>